<gene>
    <name evidence="1" type="ORF">SKAU_G00163850</name>
</gene>
<name>A0A9Q1FJ15_SYNKA</name>
<proteinExistence type="predicted"/>
<evidence type="ECO:0000313" key="2">
    <source>
        <dbReference type="Proteomes" id="UP001152622"/>
    </source>
</evidence>
<protein>
    <submittedName>
        <fullName evidence="1">Uncharacterized protein</fullName>
    </submittedName>
</protein>
<comment type="caution">
    <text evidence="1">The sequence shown here is derived from an EMBL/GenBank/DDBJ whole genome shotgun (WGS) entry which is preliminary data.</text>
</comment>
<organism evidence="1 2">
    <name type="scientific">Synaphobranchus kaupii</name>
    <name type="common">Kaup's arrowtooth eel</name>
    <dbReference type="NCBI Taxonomy" id="118154"/>
    <lineage>
        <taxon>Eukaryota</taxon>
        <taxon>Metazoa</taxon>
        <taxon>Chordata</taxon>
        <taxon>Craniata</taxon>
        <taxon>Vertebrata</taxon>
        <taxon>Euteleostomi</taxon>
        <taxon>Actinopterygii</taxon>
        <taxon>Neopterygii</taxon>
        <taxon>Teleostei</taxon>
        <taxon>Anguilliformes</taxon>
        <taxon>Synaphobranchidae</taxon>
        <taxon>Synaphobranchus</taxon>
    </lineage>
</organism>
<evidence type="ECO:0000313" key="1">
    <source>
        <dbReference type="EMBL" id="KAJ8359860.1"/>
    </source>
</evidence>
<dbReference type="EMBL" id="JAINUF010000005">
    <property type="protein sequence ID" value="KAJ8359860.1"/>
    <property type="molecule type" value="Genomic_DNA"/>
</dbReference>
<sequence length="90" mass="10191">MFCQVYGADGLMPGPRRWFWRTRRELEAGRTGLGCSPVAHTVHHHPPLSTYYFTWRCQGTFAKGEGRVKVPERVGWRAGAALPRIGPCFC</sequence>
<reference evidence="1" key="1">
    <citation type="journal article" date="2023" name="Science">
        <title>Genome structures resolve the early diversification of teleost fishes.</title>
        <authorList>
            <person name="Parey E."/>
            <person name="Louis A."/>
            <person name="Montfort J."/>
            <person name="Bouchez O."/>
            <person name="Roques C."/>
            <person name="Iampietro C."/>
            <person name="Lluch J."/>
            <person name="Castinel A."/>
            <person name="Donnadieu C."/>
            <person name="Desvignes T."/>
            <person name="Floi Bucao C."/>
            <person name="Jouanno E."/>
            <person name="Wen M."/>
            <person name="Mejri S."/>
            <person name="Dirks R."/>
            <person name="Jansen H."/>
            <person name="Henkel C."/>
            <person name="Chen W.J."/>
            <person name="Zahm M."/>
            <person name="Cabau C."/>
            <person name="Klopp C."/>
            <person name="Thompson A.W."/>
            <person name="Robinson-Rechavi M."/>
            <person name="Braasch I."/>
            <person name="Lecointre G."/>
            <person name="Bobe J."/>
            <person name="Postlethwait J.H."/>
            <person name="Berthelot C."/>
            <person name="Roest Crollius H."/>
            <person name="Guiguen Y."/>
        </authorList>
    </citation>
    <scope>NUCLEOTIDE SEQUENCE</scope>
    <source>
        <strain evidence="1">WJC10195</strain>
    </source>
</reference>
<keyword evidence="2" id="KW-1185">Reference proteome</keyword>
<dbReference type="AlphaFoldDB" id="A0A9Q1FJ15"/>
<accession>A0A9Q1FJ15</accession>
<dbReference type="Proteomes" id="UP001152622">
    <property type="component" value="Chromosome 5"/>
</dbReference>